<keyword evidence="3" id="KW-1185">Reference proteome</keyword>
<organism evidence="2 3">
    <name type="scientific">Sphingomonas edaphi</name>
    <dbReference type="NCBI Taxonomy" id="2315689"/>
    <lineage>
        <taxon>Bacteria</taxon>
        <taxon>Pseudomonadati</taxon>
        <taxon>Pseudomonadota</taxon>
        <taxon>Alphaproteobacteria</taxon>
        <taxon>Sphingomonadales</taxon>
        <taxon>Sphingomonadaceae</taxon>
        <taxon>Sphingomonas</taxon>
    </lineage>
</organism>
<keyword evidence="1" id="KW-0812">Transmembrane</keyword>
<dbReference type="RefSeq" id="WP_119531843.1">
    <property type="nucleotide sequence ID" value="NZ_QXTF01000001.1"/>
</dbReference>
<comment type="caution">
    <text evidence="2">The sequence shown here is derived from an EMBL/GenBank/DDBJ whole genome shotgun (WGS) entry which is preliminary data.</text>
</comment>
<dbReference type="AlphaFoldDB" id="A0A418Q2I4"/>
<protein>
    <submittedName>
        <fullName evidence="2">Uncharacterized protein</fullName>
    </submittedName>
</protein>
<dbReference type="EMBL" id="QXTF01000001">
    <property type="protein sequence ID" value="RIX32168.1"/>
    <property type="molecule type" value="Genomic_DNA"/>
</dbReference>
<evidence type="ECO:0000313" key="2">
    <source>
        <dbReference type="EMBL" id="RIX32168.1"/>
    </source>
</evidence>
<keyword evidence="1" id="KW-1133">Transmembrane helix</keyword>
<evidence type="ECO:0000256" key="1">
    <source>
        <dbReference type="SAM" id="Phobius"/>
    </source>
</evidence>
<dbReference type="Proteomes" id="UP000285023">
    <property type="component" value="Unassembled WGS sequence"/>
</dbReference>
<sequence length="105" mass="11000">MNPAITVALIAASQQKDGKEAVLAKLRGAHAFSTSTAIPLELDEDGSKHLEDAIGAGVVRRTPSGRLYLDKAAQPSTEGWGFVLLLIILITLSVVAAGFALTFIL</sequence>
<keyword evidence="1" id="KW-0472">Membrane</keyword>
<feature type="transmembrane region" description="Helical" evidence="1">
    <location>
        <begin position="80"/>
        <end position="104"/>
    </location>
</feature>
<evidence type="ECO:0000313" key="3">
    <source>
        <dbReference type="Proteomes" id="UP000285023"/>
    </source>
</evidence>
<accession>A0A418Q2I4</accession>
<proteinExistence type="predicted"/>
<name>A0A418Q2I4_9SPHN</name>
<reference evidence="2 3" key="1">
    <citation type="submission" date="2018-09" db="EMBL/GenBank/DDBJ databases">
        <title>Sphingomonas sp. DAC4.</title>
        <authorList>
            <person name="Seo T."/>
        </authorList>
    </citation>
    <scope>NUCLEOTIDE SEQUENCE [LARGE SCALE GENOMIC DNA]</scope>
    <source>
        <strain evidence="2 3">DAC4</strain>
    </source>
</reference>
<gene>
    <name evidence="2" type="ORF">D3M59_04145</name>
</gene>